<dbReference type="NCBIfam" id="TIGR03596">
    <property type="entry name" value="GTPase_YlqF"/>
    <property type="match status" value="1"/>
</dbReference>
<feature type="domain" description="G" evidence="6">
    <location>
        <begin position="117"/>
        <end position="175"/>
    </location>
</feature>
<keyword evidence="1 3" id="KW-0547">Nucleotide-binding</keyword>
<dbReference type="SUPFAM" id="SSF52540">
    <property type="entry name" value="P-loop containing nucleoside triphosphate hydrolases"/>
    <property type="match status" value="1"/>
</dbReference>
<evidence type="ECO:0000256" key="2">
    <source>
        <dbReference type="ARBA" id="ARBA00023134"/>
    </source>
</evidence>
<dbReference type="PANTHER" id="PTHR45782:SF4">
    <property type="entry name" value="MITOCHONDRIAL RIBOSOME-ASSOCIATED GTPASE 1"/>
    <property type="match status" value="1"/>
</dbReference>
<gene>
    <name evidence="7" type="ORF">CDN99_12725</name>
</gene>
<dbReference type="Gene3D" id="1.10.1580.10">
    <property type="match status" value="1"/>
</dbReference>
<evidence type="ECO:0000259" key="6">
    <source>
        <dbReference type="Pfam" id="PF01926"/>
    </source>
</evidence>
<dbReference type="InterPro" id="IPR019991">
    <property type="entry name" value="GTP-bd_ribosome_bgen"/>
</dbReference>
<feature type="binding site" evidence="4">
    <location>
        <position position="169"/>
    </location>
    <ligand>
        <name>GTP</name>
        <dbReference type="ChEBI" id="CHEBI:37565"/>
    </ligand>
</feature>
<comment type="similarity">
    <text evidence="3">Belongs to the TRAFAC class YlqF/YawG GTPase family. MTG1 subfamily.</text>
</comment>
<dbReference type="GO" id="GO:0005737">
    <property type="term" value="C:cytoplasm"/>
    <property type="evidence" value="ECO:0007669"/>
    <property type="project" value="UniProtKB-SubCell"/>
</dbReference>
<dbReference type="AlphaFoldDB" id="A0A246JDD8"/>
<dbReference type="InterPro" id="IPR016478">
    <property type="entry name" value="GTPase_MTG1"/>
</dbReference>
<evidence type="ECO:0000256" key="3">
    <source>
        <dbReference type="PIRNR" id="PIRNR006230"/>
    </source>
</evidence>
<comment type="caution">
    <text evidence="7">The sequence shown here is derived from an EMBL/GenBank/DDBJ whole genome shotgun (WGS) entry which is preliminary data.</text>
</comment>
<proteinExistence type="inferred from homology"/>
<dbReference type="CDD" id="cd01856">
    <property type="entry name" value="YlqF"/>
    <property type="match status" value="1"/>
</dbReference>
<comment type="function">
    <text evidence="3">Required for a late step of 50S ribosomal subunit assembly. Has GTPase activity.</text>
</comment>
<dbReference type="Proteomes" id="UP000197468">
    <property type="component" value="Unassembled WGS sequence"/>
</dbReference>
<evidence type="ECO:0000256" key="5">
    <source>
        <dbReference type="SAM" id="MobiDB-lite"/>
    </source>
</evidence>
<dbReference type="InterPro" id="IPR023179">
    <property type="entry name" value="GTP-bd_ortho_bundle_sf"/>
</dbReference>
<dbReference type="PANTHER" id="PTHR45782">
    <property type="entry name" value="MITOCHONDRIAL RIBOSOME-ASSOCIATED GTPASE 1"/>
    <property type="match status" value="1"/>
</dbReference>
<feature type="binding site" evidence="4">
    <location>
        <begin position="125"/>
        <end position="130"/>
    </location>
    <ligand>
        <name>GTP</name>
        <dbReference type="ChEBI" id="CHEBI:37565"/>
    </ligand>
</feature>
<dbReference type="EMBL" id="NIOF01000005">
    <property type="protein sequence ID" value="OWQ90236.1"/>
    <property type="molecule type" value="Genomic_DNA"/>
</dbReference>
<accession>A0A246JDD8</accession>
<keyword evidence="2 3" id="KW-0342">GTP-binding</keyword>
<dbReference type="OrthoDB" id="9779790at2"/>
<dbReference type="GO" id="GO:0005525">
    <property type="term" value="F:GTP binding"/>
    <property type="evidence" value="ECO:0007669"/>
    <property type="project" value="UniProtKB-KW"/>
</dbReference>
<dbReference type="InterPro" id="IPR006073">
    <property type="entry name" value="GTP-bd"/>
</dbReference>
<evidence type="ECO:0000256" key="1">
    <source>
        <dbReference type="ARBA" id="ARBA00022741"/>
    </source>
</evidence>
<dbReference type="InterPro" id="IPR027417">
    <property type="entry name" value="P-loop_NTPase"/>
</dbReference>
<feature type="region of interest" description="Disordered" evidence="5">
    <location>
        <begin position="303"/>
        <end position="338"/>
    </location>
</feature>
<dbReference type="Gene3D" id="3.40.50.300">
    <property type="entry name" value="P-loop containing nucleotide triphosphate hydrolases"/>
    <property type="match status" value="1"/>
</dbReference>
<keyword evidence="8" id="KW-1185">Reference proteome</keyword>
<protein>
    <recommendedName>
        <fullName evidence="3">Ribosome biogenesis GTPase A</fullName>
    </recommendedName>
</protein>
<dbReference type="GO" id="GO:0003924">
    <property type="term" value="F:GTPase activity"/>
    <property type="evidence" value="ECO:0007669"/>
    <property type="project" value="TreeGrafter"/>
</dbReference>
<feature type="compositionally biased region" description="Acidic residues" evidence="5">
    <location>
        <begin position="315"/>
        <end position="338"/>
    </location>
</feature>
<keyword evidence="3" id="KW-0963">Cytoplasm</keyword>
<evidence type="ECO:0000313" key="8">
    <source>
        <dbReference type="Proteomes" id="UP000197468"/>
    </source>
</evidence>
<dbReference type="PIRSF" id="PIRSF006230">
    <property type="entry name" value="MG442"/>
    <property type="match status" value="1"/>
</dbReference>
<feature type="binding site" evidence="4">
    <location>
        <begin position="59"/>
        <end position="62"/>
    </location>
    <ligand>
        <name>GTP</name>
        <dbReference type="ChEBI" id="CHEBI:37565"/>
    </ligand>
</feature>
<comment type="subcellular location">
    <subcellularLocation>
        <location evidence="3">Cytoplasm</location>
    </subcellularLocation>
</comment>
<dbReference type="GO" id="GO:0006412">
    <property type="term" value="P:translation"/>
    <property type="evidence" value="ECO:0007669"/>
    <property type="project" value="TreeGrafter"/>
</dbReference>
<evidence type="ECO:0000256" key="4">
    <source>
        <dbReference type="PIRSR" id="PIRSR006230-1"/>
    </source>
</evidence>
<evidence type="ECO:0000313" key="7">
    <source>
        <dbReference type="EMBL" id="OWQ90236.1"/>
    </source>
</evidence>
<dbReference type="Pfam" id="PF01926">
    <property type="entry name" value="MMR_HSR1"/>
    <property type="match status" value="1"/>
</dbReference>
<dbReference type="RefSeq" id="WP_088385256.1">
    <property type="nucleotide sequence ID" value="NZ_NIOF01000005.1"/>
</dbReference>
<reference evidence="7 8" key="1">
    <citation type="journal article" date="2008" name="Int. J. Syst. Evol. Microbiol.">
        <title>Description of Roseateles aquatilis sp. nov. and Roseateles terrae sp. nov., in the class Betaproteobacteria, and emended description of the genus Roseateles.</title>
        <authorList>
            <person name="Gomila M."/>
            <person name="Bowien B."/>
            <person name="Falsen E."/>
            <person name="Moore E.R."/>
            <person name="Lalucat J."/>
        </authorList>
    </citation>
    <scope>NUCLEOTIDE SEQUENCE [LARGE SCALE GENOMIC DNA]</scope>
    <source>
        <strain evidence="7 8">CCUG 48205</strain>
    </source>
</reference>
<name>A0A246JDD8_9BURK</name>
<organism evidence="7 8">
    <name type="scientific">Roseateles aquatilis</name>
    <dbReference type="NCBI Taxonomy" id="431061"/>
    <lineage>
        <taxon>Bacteria</taxon>
        <taxon>Pseudomonadati</taxon>
        <taxon>Pseudomonadota</taxon>
        <taxon>Betaproteobacteria</taxon>
        <taxon>Burkholderiales</taxon>
        <taxon>Sphaerotilaceae</taxon>
        <taxon>Roseateles</taxon>
    </lineage>
</organism>
<sequence>MAIQWFPGHMHKTRGAIRERMKSGIDVVIEMLDARVPASSANPLLAQLTEGRPSLKLLNKQDMADPDRTTRWLEHYRARPDTRAIAIHQGQPGLARTMAAECRAIAPTRGGLDKPLRVLICGIPNVGKSTLINTLVGKRMAATGDEPGITKIEQKILLDKGVYLFDTPGMLWPKIRVPQAGINLAASGAIGRNAFEEEVVALDVLAYLRRHYPQALKSRYQLEPDASTPDGDVLAALGKRRGAVLPGGRINLQKAAEILLYDLRQEQLGRITLETPEEFAEWTAAAEAAEAAREAEREAQRLLKKKGTRDAQVIVDEDDEEIEEEDVENNDDADDATR</sequence>